<dbReference type="AlphaFoldDB" id="A0A834JFA2"/>
<gene>
    <name evidence="2" type="ORF">H0235_018275</name>
</gene>
<name>A0A834JFA2_VESPE</name>
<organism evidence="2 3">
    <name type="scientific">Vespula pensylvanica</name>
    <name type="common">Western yellow jacket</name>
    <name type="synonym">Wasp</name>
    <dbReference type="NCBI Taxonomy" id="30213"/>
    <lineage>
        <taxon>Eukaryota</taxon>
        <taxon>Metazoa</taxon>
        <taxon>Ecdysozoa</taxon>
        <taxon>Arthropoda</taxon>
        <taxon>Hexapoda</taxon>
        <taxon>Insecta</taxon>
        <taxon>Pterygota</taxon>
        <taxon>Neoptera</taxon>
        <taxon>Endopterygota</taxon>
        <taxon>Hymenoptera</taxon>
        <taxon>Apocrita</taxon>
        <taxon>Aculeata</taxon>
        <taxon>Vespoidea</taxon>
        <taxon>Vespidae</taxon>
        <taxon>Vespinae</taxon>
        <taxon>Vespula</taxon>
    </lineage>
</organism>
<feature type="compositionally biased region" description="Basic and acidic residues" evidence="1">
    <location>
        <begin position="76"/>
        <end position="85"/>
    </location>
</feature>
<evidence type="ECO:0000256" key="1">
    <source>
        <dbReference type="SAM" id="MobiDB-lite"/>
    </source>
</evidence>
<reference evidence="2" key="1">
    <citation type="journal article" date="2020" name="G3 (Bethesda)">
        <title>High-Quality Assemblies for Three Invasive Social Wasps from the &lt;i&gt;Vespula&lt;/i&gt; Genus.</title>
        <authorList>
            <person name="Harrop T.W.R."/>
            <person name="Guhlin J."/>
            <person name="McLaughlin G.M."/>
            <person name="Permina E."/>
            <person name="Stockwell P."/>
            <person name="Gilligan J."/>
            <person name="Le Lec M.F."/>
            <person name="Gruber M.A.M."/>
            <person name="Quinn O."/>
            <person name="Lovegrove M."/>
            <person name="Duncan E.J."/>
            <person name="Remnant E.J."/>
            <person name="Van Eeckhoven J."/>
            <person name="Graham B."/>
            <person name="Knapp R.A."/>
            <person name="Langford K.W."/>
            <person name="Kronenberg Z."/>
            <person name="Press M.O."/>
            <person name="Eacker S.M."/>
            <person name="Wilson-Rankin E.E."/>
            <person name="Purcell J."/>
            <person name="Lester P.J."/>
            <person name="Dearden P.K."/>
        </authorList>
    </citation>
    <scope>NUCLEOTIDE SEQUENCE</scope>
    <source>
        <strain evidence="2">Volc-1</strain>
    </source>
</reference>
<comment type="caution">
    <text evidence="2">The sequence shown here is derived from an EMBL/GenBank/DDBJ whole genome shotgun (WGS) entry which is preliminary data.</text>
</comment>
<dbReference type="EMBL" id="JACSDY010000025">
    <property type="protein sequence ID" value="KAF7387553.1"/>
    <property type="molecule type" value="Genomic_DNA"/>
</dbReference>
<proteinExistence type="predicted"/>
<evidence type="ECO:0000313" key="2">
    <source>
        <dbReference type="EMBL" id="KAF7387553.1"/>
    </source>
</evidence>
<protein>
    <submittedName>
        <fullName evidence="2">Uncharacterized protein</fullName>
    </submittedName>
</protein>
<evidence type="ECO:0000313" key="3">
    <source>
        <dbReference type="Proteomes" id="UP000600918"/>
    </source>
</evidence>
<accession>A0A834JFA2</accession>
<keyword evidence="3" id="KW-1185">Reference proteome</keyword>
<sequence>MSEKVRASPARKTSRVCGEQDASPGRKETRNKYSEPTERANGGCTAVETKAPCLEKCEPPSPRIHFHTSSRLWSSECERERERKCARPRQPPPPPPPPPAPSPTTRRLPEEGRRKEEGTKGGVDKGTNGINPTN</sequence>
<feature type="compositionally biased region" description="Basic and acidic residues" evidence="1">
    <location>
        <begin position="107"/>
        <end position="123"/>
    </location>
</feature>
<feature type="compositionally biased region" description="Basic and acidic residues" evidence="1">
    <location>
        <begin position="24"/>
        <end position="38"/>
    </location>
</feature>
<feature type="compositionally biased region" description="Pro residues" evidence="1">
    <location>
        <begin position="89"/>
        <end position="102"/>
    </location>
</feature>
<feature type="region of interest" description="Disordered" evidence="1">
    <location>
        <begin position="1"/>
        <end position="134"/>
    </location>
</feature>
<dbReference type="Proteomes" id="UP000600918">
    <property type="component" value="Unassembled WGS sequence"/>
</dbReference>